<keyword evidence="1" id="KW-0732">Signal</keyword>
<evidence type="ECO:0000256" key="1">
    <source>
        <dbReference type="SAM" id="SignalP"/>
    </source>
</evidence>
<name>A0A1X1YCA0_9MYCO</name>
<accession>A0A1X1YCA0</accession>
<dbReference type="OrthoDB" id="4762072at2"/>
<dbReference type="Proteomes" id="UP000193866">
    <property type="component" value="Unassembled WGS sequence"/>
</dbReference>
<protein>
    <recommendedName>
        <fullName evidence="4">DUF3060 domain-containing protein</fullName>
    </recommendedName>
</protein>
<dbReference type="STRING" id="1108812.AWC16_18030"/>
<reference evidence="2 3" key="1">
    <citation type="submission" date="2016-01" db="EMBL/GenBank/DDBJ databases">
        <title>The new phylogeny of the genus Mycobacterium.</title>
        <authorList>
            <person name="Tarcisio F."/>
            <person name="Conor M."/>
            <person name="Antonella G."/>
            <person name="Elisabetta G."/>
            <person name="Giulia F.S."/>
            <person name="Sara T."/>
            <person name="Anna F."/>
            <person name="Clotilde B."/>
            <person name="Roberto B."/>
            <person name="Veronica D.S."/>
            <person name="Fabio R."/>
            <person name="Monica P."/>
            <person name="Olivier J."/>
            <person name="Enrico T."/>
            <person name="Nicola S."/>
        </authorList>
    </citation>
    <scope>NUCLEOTIDE SEQUENCE [LARGE SCALE GENOMIC DNA]</scope>
    <source>
        <strain evidence="2 3">DSM 45394</strain>
    </source>
</reference>
<organism evidence="2 3">
    <name type="scientific">Mycolicibacter longobardus</name>
    <dbReference type="NCBI Taxonomy" id="1108812"/>
    <lineage>
        <taxon>Bacteria</taxon>
        <taxon>Bacillati</taxon>
        <taxon>Actinomycetota</taxon>
        <taxon>Actinomycetes</taxon>
        <taxon>Mycobacteriales</taxon>
        <taxon>Mycobacteriaceae</taxon>
        <taxon>Mycolicibacter</taxon>
    </lineage>
</organism>
<comment type="caution">
    <text evidence="2">The sequence shown here is derived from an EMBL/GenBank/DDBJ whole genome shotgun (WGS) entry which is preliminary data.</text>
</comment>
<feature type="signal peptide" evidence="1">
    <location>
        <begin position="1"/>
        <end position="26"/>
    </location>
</feature>
<dbReference type="InterPro" id="IPR021417">
    <property type="entry name" value="DUF3060"/>
</dbReference>
<evidence type="ECO:0008006" key="4">
    <source>
        <dbReference type="Google" id="ProtNLM"/>
    </source>
</evidence>
<dbReference type="AlphaFoldDB" id="A0A1X1YCA0"/>
<dbReference type="RefSeq" id="WP_085265919.1">
    <property type="nucleotide sequence ID" value="NZ_JACKVG010000031.1"/>
</dbReference>
<keyword evidence="3" id="KW-1185">Reference proteome</keyword>
<gene>
    <name evidence="2" type="ORF">AWC16_18030</name>
</gene>
<feature type="chain" id="PRO_5039229492" description="DUF3060 domain-containing protein" evidence="1">
    <location>
        <begin position="27"/>
        <end position="121"/>
    </location>
</feature>
<evidence type="ECO:0000313" key="2">
    <source>
        <dbReference type="EMBL" id="ORW08738.1"/>
    </source>
</evidence>
<proteinExistence type="predicted"/>
<dbReference type="EMBL" id="LQPG01000033">
    <property type="protein sequence ID" value="ORW08738.1"/>
    <property type="molecule type" value="Genomic_DNA"/>
</dbReference>
<dbReference type="Pfam" id="PF11259">
    <property type="entry name" value="DUF3060"/>
    <property type="match status" value="1"/>
</dbReference>
<evidence type="ECO:0000313" key="3">
    <source>
        <dbReference type="Proteomes" id="UP000193866"/>
    </source>
</evidence>
<sequence>MKLTVLATALLCFVGGSVSGAASAHAVPGDIHIYGVHETHTLDCNGGTLFLNGVNLTVHAMGSCWAVTTQGSQNTVIAETIVNDVTVYGNDTTVYYHYGDPLLFDRGRELGMTNRLQRVPA</sequence>